<accession>A0ABP7GQZ4</accession>
<name>A0ABP7GQZ4_9ACTN</name>
<dbReference type="Proteomes" id="UP001501009">
    <property type="component" value="Unassembled WGS sequence"/>
</dbReference>
<evidence type="ECO:0000256" key="1">
    <source>
        <dbReference type="SAM" id="MobiDB-lite"/>
    </source>
</evidence>
<protein>
    <submittedName>
        <fullName evidence="2">Uncharacterized protein</fullName>
    </submittedName>
</protein>
<keyword evidence="3" id="KW-1185">Reference proteome</keyword>
<dbReference type="EMBL" id="BAABDE010000002">
    <property type="protein sequence ID" value="GAA3772157.1"/>
    <property type="molecule type" value="Genomic_DNA"/>
</dbReference>
<comment type="caution">
    <text evidence="2">The sequence shown here is derived from an EMBL/GenBank/DDBJ whole genome shotgun (WGS) entry which is preliminary data.</text>
</comment>
<feature type="region of interest" description="Disordered" evidence="1">
    <location>
        <begin position="44"/>
        <end position="71"/>
    </location>
</feature>
<evidence type="ECO:0000313" key="2">
    <source>
        <dbReference type="EMBL" id="GAA3772157.1"/>
    </source>
</evidence>
<organism evidence="2 3">
    <name type="scientific">Streptomyces coacervatus</name>
    <dbReference type="NCBI Taxonomy" id="647381"/>
    <lineage>
        <taxon>Bacteria</taxon>
        <taxon>Bacillati</taxon>
        <taxon>Actinomycetota</taxon>
        <taxon>Actinomycetes</taxon>
        <taxon>Kitasatosporales</taxon>
        <taxon>Streptomycetaceae</taxon>
        <taxon>Streptomyces</taxon>
    </lineage>
</organism>
<evidence type="ECO:0000313" key="3">
    <source>
        <dbReference type="Proteomes" id="UP001501009"/>
    </source>
</evidence>
<proteinExistence type="predicted"/>
<gene>
    <name evidence="2" type="ORF">GCM10022403_004300</name>
</gene>
<sequence length="71" mass="7492">MRLRGVADRLPELRMLKLLTAELSLRDGEFMPVARTAVVAVPAPDAGGRAAGADTGSGARPLPDVRRRATP</sequence>
<feature type="compositionally biased region" description="Low complexity" evidence="1">
    <location>
        <begin position="44"/>
        <end position="56"/>
    </location>
</feature>
<reference evidence="3" key="1">
    <citation type="journal article" date="2019" name="Int. J. Syst. Evol. Microbiol.">
        <title>The Global Catalogue of Microorganisms (GCM) 10K type strain sequencing project: providing services to taxonomists for standard genome sequencing and annotation.</title>
        <authorList>
            <consortium name="The Broad Institute Genomics Platform"/>
            <consortium name="The Broad Institute Genome Sequencing Center for Infectious Disease"/>
            <person name="Wu L."/>
            <person name="Ma J."/>
        </authorList>
    </citation>
    <scope>NUCLEOTIDE SEQUENCE [LARGE SCALE GENOMIC DNA]</scope>
    <source>
        <strain evidence="3">JCM 17138</strain>
    </source>
</reference>